<dbReference type="InterPro" id="IPR058245">
    <property type="entry name" value="NreC/VraR/RcsB-like_REC"/>
</dbReference>
<evidence type="ECO:0000256" key="2">
    <source>
        <dbReference type="ARBA" id="ARBA00023015"/>
    </source>
</evidence>
<protein>
    <submittedName>
        <fullName evidence="8">Response regulator transcription factor</fullName>
    </submittedName>
</protein>
<dbReference type="InterPro" id="IPR011006">
    <property type="entry name" value="CheY-like_superfamily"/>
</dbReference>
<dbReference type="Gene3D" id="3.40.50.2300">
    <property type="match status" value="1"/>
</dbReference>
<reference evidence="8" key="1">
    <citation type="submission" date="2021-04" db="EMBL/GenBank/DDBJ databases">
        <title>Genome based classification of Actinospica acidithermotolerans sp. nov., an actinobacterium isolated from an Indonesian hot spring.</title>
        <authorList>
            <person name="Kusuma A.B."/>
            <person name="Putra K.E."/>
            <person name="Nafisah S."/>
            <person name="Loh J."/>
            <person name="Nouioui I."/>
            <person name="Goodfellow M."/>
        </authorList>
    </citation>
    <scope>NUCLEOTIDE SEQUENCE</scope>
    <source>
        <strain evidence="8">MGRD01-02</strain>
    </source>
</reference>
<dbReference type="SUPFAM" id="SSF52172">
    <property type="entry name" value="CheY-like"/>
    <property type="match status" value="1"/>
</dbReference>
<dbReference type="GO" id="GO:0000160">
    <property type="term" value="P:phosphorelay signal transduction system"/>
    <property type="evidence" value="ECO:0007669"/>
    <property type="project" value="InterPro"/>
</dbReference>
<evidence type="ECO:0000313" key="8">
    <source>
        <dbReference type="EMBL" id="MBR7826909.1"/>
    </source>
</evidence>
<dbReference type="AlphaFoldDB" id="A0A941EFT7"/>
<evidence type="ECO:0000259" key="6">
    <source>
        <dbReference type="PROSITE" id="PS50043"/>
    </source>
</evidence>
<dbReference type="PRINTS" id="PR00038">
    <property type="entry name" value="HTHLUXR"/>
</dbReference>
<dbReference type="SMART" id="SM00421">
    <property type="entry name" value="HTH_LUXR"/>
    <property type="match status" value="1"/>
</dbReference>
<dbReference type="CDD" id="cd06170">
    <property type="entry name" value="LuxR_C_like"/>
    <property type="match status" value="1"/>
</dbReference>
<evidence type="ECO:0000313" key="9">
    <source>
        <dbReference type="Proteomes" id="UP000676325"/>
    </source>
</evidence>
<evidence type="ECO:0000256" key="5">
    <source>
        <dbReference type="PROSITE-ProRule" id="PRU00169"/>
    </source>
</evidence>
<comment type="caution">
    <text evidence="8">The sequence shown here is derived from an EMBL/GenBank/DDBJ whole genome shotgun (WGS) entry which is preliminary data.</text>
</comment>
<dbReference type="CDD" id="cd17535">
    <property type="entry name" value="REC_NarL-like"/>
    <property type="match status" value="1"/>
</dbReference>
<dbReference type="GO" id="GO:0003677">
    <property type="term" value="F:DNA binding"/>
    <property type="evidence" value="ECO:0007669"/>
    <property type="project" value="UniProtKB-KW"/>
</dbReference>
<feature type="domain" description="HTH luxR-type" evidence="6">
    <location>
        <begin position="147"/>
        <end position="212"/>
    </location>
</feature>
<dbReference type="InterPro" id="IPR000792">
    <property type="entry name" value="Tscrpt_reg_LuxR_C"/>
</dbReference>
<dbReference type="PANTHER" id="PTHR43214:SF24">
    <property type="entry name" value="TRANSCRIPTIONAL REGULATORY PROTEIN NARL-RELATED"/>
    <property type="match status" value="1"/>
</dbReference>
<keyword evidence="2" id="KW-0805">Transcription regulation</keyword>
<dbReference type="InterPro" id="IPR039420">
    <property type="entry name" value="WalR-like"/>
</dbReference>
<dbReference type="SUPFAM" id="SSF46894">
    <property type="entry name" value="C-terminal effector domain of the bipartite response regulators"/>
    <property type="match status" value="1"/>
</dbReference>
<dbReference type="PANTHER" id="PTHR43214">
    <property type="entry name" value="TWO-COMPONENT RESPONSE REGULATOR"/>
    <property type="match status" value="1"/>
</dbReference>
<keyword evidence="3" id="KW-0238">DNA-binding</keyword>
<dbReference type="PROSITE" id="PS50110">
    <property type="entry name" value="RESPONSE_REGULATORY"/>
    <property type="match status" value="1"/>
</dbReference>
<keyword evidence="1 5" id="KW-0597">Phosphoprotein</keyword>
<dbReference type="Proteomes" id="UP000676325">
    <property type="component" value="Unassembled WGS sequence"/>
</dbReference>
<dbReference type="InterPro" id="IPR016032">
    <property type="entry name" value="Sig_transdc_resp-reg_C-effctor"/>
</dbReference>
<dbReference type="EMBL" id="JAGSOH010000024">
    <property type="protein sequence ID" value="MBR7826909.1"/>
    <property type="molecule type" value="Genomic_DNA"/>
</dbReference>
<proteinExistence type="predicted"/>
<evidence type="ECO:0000256" key="3">
    <source>
        <dbReference type="ARBA" id="ARBA00023125"/>
    </source>
</evidence>
<keyword evidence="9" id="KW-1185">Reference proteome</keyword>
<feature type="domain" description="Response regulatory" evidence="7">
    <location>
        <begin position="2"/>
        <end position="123"/>
    </location>
</feature>
<gene>
    <name evidence="8" type="ORF">KDK95_11395</name>
</gene>
<organism evidence="8 9">
    <name type="scientific">Actinospica acidithermotolerans</name>
    <dbReference type="NCBI Taxonomy" id="2828514"/>
    <lineage>
        <taxon>Bacteria</taxon>
        <taxon>Bacillati</taxon>
        <taxon>Actinomycetota</taxon>
        <taxon>Actinomycetes</taxon>
        <taxon>Catenulisporales</taxon>
        <taxon>Actinospicaceae</taxon>
        <taxon>Actinospica</taxon>
    </lineage>
</organism>
<evidence type="ECO:0000256" key="1">
    <source>
        <dbReference type="ARBA" id="ARBA00022553"/>
    </source>
</evidence>
<dbReference type="SMART" id="SM00448">
    <property type="entry name" value="REC"/>
    <property type="match status" value="1"/>
</dbReference>
<keyword evidence="4" id="KW-0804">Transcription</keyword>
<sequence>MRVVLAEDNYLLRAGTSALLDALDDVELLAAVADLDELLAAVEEHRPDVVITDIRMPPDHGTEGLRAAARIRAEHPGTGVILLTQFADPQYAYEFLRGGAAGAGYLLKERIGDLSELERSLRQVASGGSALDPQLVEALVTRTERAEGSPLAGLTPRERDVLEQMAQGKSNAAIAKALVLTERAVQKHINSLFSKLGLGDAAELDRRVAAVLTLLESR</sequence>
<accession>A0A941EFT7</accession>
<dbReference type="InterPro" id="IPR001789">
    <property type="entry name" value="Sig_transdc_resp-reg_receiver"/>
</dbReference>
<name>A0A941EFT7_9ACTN</name>
<evidence type="ECO:0000259" key="7">
    <source>
        <dbReference type="PROSITE" id="PS50110"/>
    </source>
</evidence>
<dbReference type="GO" id="GO:0006355">
    <property type="term" value="P:regulation of DNA-templated transcription"/>
    <property type="evidence" value="ECO:0007669"/>
    <property type="project" value="InterPro"/>
</dbReference>
<evidence type="ECO:0000256" key="4">
    <source>
        <dbReference type="ARBA" id="ARBA00023163"/>
    </source>
</evidence>
<feature type="modified residue" description="4-aspartylphosphate" evidence="5">
    <location>
        <position position="53"/>
    </location>
</feature>
<dbReference type="Pfam" id="PF00196">
    <property type="entry name" value="GerE"/>
    <property type="match status" value="1"/>
</dbReference>
<dbReference type="Pfam" id="PF00072">
    <property type="entry name" value="Response_reg"/>
    <property type="match status" value="1"/>
</dbReference>
<dbReference type="PROSITE" id="PS50043">
    <property type="entry name" value="HTH_LUXR_2"/>
    <property type="match status" value="1"/>
</dbReference>